<name>A0A848J3W3_9BACT</name>
<dbReference type="Proteomes" id="UP000559010">
    <property type="component" value="Unassembled WGS sequence"/>
</dbReference>
<evidence type="ECO:0000313" key="2">
    <source>
        <dbReference type="Proteomes" id="UP000559010"/>
    </source>
</evidence>
<proteinExistence type="predicted"/>
<keyword evidence="2" id="KW-1185">Reference proteome</keyword>
<dbReference type="EMBL" id="JABBNU010000007">
    <property type="protein sequence ID" value="NMM49220.1"/>
    <property type="molecule type" value="Genomic_DNA"/>
</dbReference>
<organism evidence="1 2">
    <name type="scientific">Marinigracilibium pacificum</name>
    <dbReference type="NCBI Taxonomy" id="2729599"/>
    <lineage>
        <taxon>Bacteria</taxon>
        <taxon>Pseudomonadati</taxon>
        <taxon>Bacteroidota</taxon>
        <taxon>Cytophagia</taxon>
        <taxon>Cytophagales</taxon>
        <taxon>Flammeovirgaceae</taxon>
        <taxon>Marinigracilibium</taxon>
    </lineage>
</organism>
<reference evidence="1 2" key="1">
    <citation type="submission" date="2020-04" db="EMBL/GenBank/DDBJ databases">
        <title>Flammeovirgaceae bacterium KN852 isolated from deep sea.</title>
        <authorList>
            <person name="Zhang D.-C."/>
        </authorList>
    </citation>
    <scope>NUCLEOTIDE SEQUENCE [LARGE SCALE GENOMIC DNA]</scope>
    <source>
        <strain evidence="1 2">KN852</strain>
    </source>
</reference>
<comment type="caution">
    <text evidence="1">The sequence shown here is derived from an EMBL/GenBank/DDBJ whole genome shotgun (WGS) entry which is preliminary data.</text>
</comment>
<dbReference type="AlphaFoldDB" id="A0A848J3W3"/>
<protein>
    <submittedName>
        <fullName evidence="1">DUF1835 domain-containing protein</fullName>
    </submittedName>
</protein>
<dbReference type="RefSeq" id="WP_169682079.1">
    <property type="nucleotide sequence ID" value="NZ_JABBNU010000007.1"/>
</dbReference>
<gene>
    <name evidence="1" type="ORF">HH304_12485</name>
</gene>
<sequence length="237" mass="27090">MNVHILNGDALLKRLPKEASGDKIIMREAMSQGPAIDDSLPRLFDMRAEFISSAYNEPIEKYYKESIPEIMKIPAIKKGSKLNLWFEHDLFCQVNLWFTTSLINFNALKEISLVLPSVGYKNGFGDMNKIELAKAFKAKINLSYHQFSALQHLWTAYCEKNYASMHKITRSLSSVLPLLAQVVRTLEADGDSYLKAKKILKEIKDQGTTDFGKIFQEFHKKAPIYGYGDLQVKYLLK</sequence>
<accession>A0A848J3W3</accession>
<evidence type="ECO:0000313" key="1">
    <source>
        <dbReference type="EMBL" id="NMM49220.1"/>
    </source>
</evidence>